<dbReference type="RefSeq" id="WP_345271966.1">
    <property type="nucleotide sequence ID" value="NZ_BAABJH010000001.1"/>
</dbReference>
<evidence type="ECO:0000313" key="2">
    <source>
        <dbReference type="Proteomes" id="UP001500433"/>
    </source>
</evidence>
<keyword evidence="2" id="KW-1185">Reference proteome</keyword>
<dbReference type="Proteomes" id="UP001500433">
    <property type="component" value="Unassembled WGS sequence"/>
</dbReference>
<reference evidence="2" key="1">
    <citation type="journal article" date="2019" name="Int. J. Syst. Evol. Microbiol.">
        <title>The Global Catalogue of Microorganisms (GCM) 10K type strain sequencing project: providing services to taxonomists for standard genome sequencing and annotation.</title>
        <authorList>
            <consortium name="The Broad Institute Genomics Platform"/>
            <consortium name="The Broad Institute Genome Sequencing Center for Infectious Disease"/>
            <person name="Wu L."/>
            <person name="Ma J."/>
        </authorList>
    </citation>
    <scope>NUCLEOTIDE SEQUENCE [LARGE SCALE GENOMIC DNA]</scope>
    <source>
        <strain evidence="2">JCM 18274</strain>
    </source>
</reference>
<organism evidence="1 2">
    <name type="scientific">Flaviramulus aquimarinus</name>
    <dbReference type="NCBI Taxonomy" id="1170456"/>
    <lineage>
        <taxon>Bacteria</taxon>
        <taxon>Pseudomonadati</taxon>
        <taxon>Bacteroidota</taxon>
        <taxon>Flavobacteriia</taxon>
        <taxon>Flavobacteriales</taxon>
        <taxon>Flavobacteriaceae</taxon>
        <taxon>Flaviramulus</taxon>
    </lineage>
</organism>
<dbReference type="InterPro" id="IPR014985">
    <property type="entry name" value="WbqC"/>
</dbReference>
<proteinExistence type="predicted"/>
<dbReference type="Pfam" id="PF08889">
    <property type="entry name" value="WbqC"/>
    <property type="match status" value="1"/>
</dbReference>
<dbReference type="EMBL" id="BAABJH010000001">
    <property type="protein sequence ID" value="GAA4882862.1"/>
    <property type="molecule type" value="Genomic_DNA"/>
</dbReference>
<comment type="caution">
    <text evidence="1">The sequence shown here is derived from an EMBL/GenBank/DDBJ whole genome shotgun (WGS) entry which is preliminary data.</text>
</comment>
<accession>A0ABP9EQ20</accession>
<name>A0ABP9EQ20_9FLAO</name>
<sequence length="230" mass="27278">MHKQITLSASQPTLYPWIGYFNMIKNSDVFVFLDNVKFKKQTWHMRNRLKSGSKVDESEIWVHIPTNLSKTETLIKDVLIDNGQDWRKKHLDIFQYNYGKEHRKIAFLNELYLKDWERISDFNIEFITKCCQFLEIDTKLVRASELNAEGKKSGLILDICKELKANKLIANSGSNNYLEKDKEIFENENITISYHNYRTQKYNQKGEIFFENLSILDLLFSENKNSKNFI</sequence>
<evidence type="ECO:0000313" key="1">
    <source>
        <dbReference type="EMBL" id="GAA4882862.1"/>
    </source>
</evidence>
<protein>
    <submittedName>
        <fullName evidence="1">WbqC family protein</fullName>
    </submittedName>
</protein>
<gene>
    <name evidence="1" type="ORF">GCM10023311_01220</name>
</gene>